<evidence type="ECO:0000313" key="2">
    <source>
        <dbReference type="EMBL" id="RGS40590.1"/>
    </source>
</evidence>
<accession>A0A395V6J8</accession>
<feature type="transmembrane region" description="Helical" evidence="1">
    <location>
        <begin position="40"/>
        <end position="60"/>
    </location>
</feature>
<protein>
    <recommendedName>
        <fullName evidence="4">TraX protein</fullName>
    </recommendedName>
</protein>
<organism evidence="2 3">
    <name type="scientific">Roseburia hominis</name>
    <dbReference type="NCBI Taxonomy" id="301301"/>
    <lineage>
        <taxon>Bacteria</taxon>
        <taxon>Bacillati</taxon>
        <taxon>Bacillota</taxon>
        <taxon>Clostridia</taxon>
        <taxon>Lachnospirales</taxon>
        <taxon>Lachnospiraceae</taxon>
        <taxon>Roseburia</taxon>
    </lineage>
</organism>
<dbReference type="Proteomes" id="UP000266172">
    <property type="component" value="Unassembled WGS sequence"/>
</dbReference>
<keyword evidence="1" id="KW-0812">Transmembrane</keyword>
<feature type="transmembrane region" description="Helical" evidence="1">
    <location>
        <begin position="16"/>
        <end position="34"/>
    </location>
</feature>
<keyword evidence="1" id="KW-0472">Membrane</keyword>
<keyword evidence="1" id="KW-1133">Transmembrane helix</keyword>
<evidence type="ECO:0000313" key="3">
    <source>
        <dbReference type="Proteomes" id="UP000266172"/>
    </source>
</evidence>
<reference evidence="2 3" key="1">
    <citation type="submission" date="2018-08" db="EMBL/GenBank/DDBJ databases">
        <title>A genome reference for cultivated species of the human gut microbiota.</title>
        <authorList>
            <person name="Zou Y."/>
            <person name="Xue W."/>
            <person name="Luo G."/>
        </authorList>
    </citation>
    <scope>NUCLEOTIDE SEQUENCE [LARGE SCALE GENOMIC DNA]</scope>
    <source>
        <strain evidence="2 3">AF22-12AC</strain>
    </source>
</reference>
<dbReference type="EMBL" id="QRVL01000006">
    <property type="protein sequence ID" value="RGS40590.1"/>
    <property type="molecule type" value="Genomic_DNA"/>
</dbReference>
<evidence type="ECO:0008006" key="4">
    <source>
        <dbReference type="Google" id="ProtNLM"/>
    </source>
</evidence>
<feature type="transmembrane region" description="Helical" evidence="1">
    <location>
        <begin position="264"/>
        <end position="287"/>
    </location>
</feature>
<feature type="transmembrane region" description="Helical" evidence="1">
    <location>
        <begin position="135"/>
        <end position="158"/>
    </location>
</feature>
<feature type="transmembrane region" description="Helical" evidence="1">
    <location>
        <begin position="209"/>
        <end position="227"/>
    </location>
</feature>
<sequence length="292" mass="33296">MNQTTITKQRGLSDFALKYFAMVCMILDHIHYFFSFTGKIPLFFSWIGRLAAPLFLFCIVEGFLHTHDRKKYFLRIYAIAIFMGLVQFSFYNIASGLVRPDGFFPQNQMLASFSVLLVVLWGIDRCQKKQWIRGLSAILIPVFLPFLLYGLFAVSAAFGIPYGNFLLNLLVYSVLPCHTAIIDGGTATLLGGVILYLTHRHRRLQAGAFALFVLAWDILPVLLFMPAGTSASFFFTDAYEWLEVFAVIPMLCYNGTRGHGSKKLFYWFYPTHIYVLYALSFLLYLTLYGMGS</sequence>
<dbReference type="AlphaFoldDB" id="A0A395V6J8"/>
<evidence type="ECO:0000256" key="1">
    <source>
        <dbReference type="SAM" id="Phobius"/>
    </source>
</evidence>
<comment type="caution">
    <text evidence="2">The sequence shown here is derived from an EMBL/GenBank/DDBJ whole genome shotgun (WGS) entry which is preliminary data.</text>
</comment>
<name>A0A395V6J8_9FIRM</name>
<feature type="transmembrane region" description="Helical" evidence="1">
    <location>
        <begin position="72"/>
        <end position="91"/>
    </location>
</feature>
<dbReference type="RefSeq" id="WP_118097388.1">
    <property type="nucleotide sequence ID" value="NZ_DAWDXU010000007.1"/>
</dbReference>
<gene>
    <name evidence="2" type="ORF">DWX93_09175</name>
</gene>
<feature type="transmembrane region" description="Helical" evidence="1">
    <location>
        <begin position="170"/>
        <end position="197"/>
    </location>
</feature>
<dbReference type="Pfam" id="PF05857">
    <property type="entry name" value="TraX"/>
    <property type="match status" value="1"/>
</dbReference>
<proteinExistence type="predicted"/>
<dbReference type="InterPro" id="IPR008875">
    <property type="entry name" value="TraX"/>
</dbReference>
<feature type="transmembrane region" description="Helical" evidence="1">
    <location>
        <begin position="103"/>
        <end position="123"/>
    </location>
</feature>